<gene>
    <name evidence="4" type="ORF">FRZ67_09750</name>
</gene>
<dbReference type="KEGG" id="pgin:FRZ67_09750"/>
<dbReference type="OrthoDB" id="9795355at2"/>
<dbReference type="InterPro" id="IPR011013">
    <property type="entry name" value="Gal_mutarotase_sf_dom"/>
</dbReference>
<evidence type="ECO:0000313" key="5">
    <source>
        <dbReference type="Proteomes" id="UP000321533"/>
    </source>
</evidence>
<dbReference type="InterPro" id="IPR014718">
    <property type="entry name" value="GH-type_carb-bd"/>
</dbReference>
<dbReference type="EMBL" id="CP042435">
    <property type="protein sequence ID" value="QEC67560.1"/>
    <property type="molecule type" value="Genomic_DNA"/>
</dbReference>
<accession>A0A5B8V7Q2</accession>
<protein>
    <submittedName>
        <fullName evidence="4">Aldose 1-epimerase family protein</fullName>
    </submittedName>
</protein>
<keyword evidence="5" id="KW-1185">Reference proteome</keyword>
<evidence type="ECO:0000313" key="4">
    <source>
        <dbReference type="EMBL" id="QEC67560.1"/>
    </source>
</evidence>
<reference evidence="4 5" key="1">
    <citation type="journal article" date="2016" name="Int. J. Syst. Evol. Microbiol.">
        <title>Panacibacter ginsenosidivorans gen. nov., sp. nov., with ginsenoside converting activity isolated from soil of a ginseng field.</title>
        <authorList>
            <person name="Siddiqi M.Z."/>
            <person name="Muhammad Shafi S."/>
            <person name="Choi K.D."/>
            <person name="Im W.T."/>
        </authorList>
    </citation>
    <scope>NUCLEOTIDE SEQUENCE [LARGE SCALE GENOMIC DNA]</scope>
    <source>
        <strain evidence="4 5">Gsoil1550</strain>
    </source>
</reference>
<dbReference type="Proteomes" id="UP000321533">
    <property type="component" value="Chromosome"/>
</dbReference>
<keyword evidence="3" id="KW-0106">Calcium</keyword>
<evidence type="ECO:0000256" key="1">
    <source>
        <dbReference type="ARBA" id="ARBA00001913"/>
    </source>
</evidence>
<dbReference type="GO" id="GO:0016853">
    <property type="term" value="F:isomerase activity"/>
    <property type="evidence" value="ECO:0007669"/>
    <property type="project" value="InterPro"/>
</dbReference>
<evidence type="ECO:0000256" key="2">
    <source>
        <dbReference type="ARBA" id="ARBA00011245"/>
    </source>
</evidence>
<dbReference type="CDD" id="cd09024">
    <property type="entry name" value="Aldose_epim_lacX"/>
    <property type="match status" value="1"/>
</dbReference>
<dbReference type="InterPro" id="IPR008183">
    <property type="entry name" value="Aldose_1/G6P_1-epimerase"/>
</dbReference>
<dbReference type="SUPFAM" id="SSF74650">
    <property type="entry name" value="Galactose mutarotase-like"/>
    <property type="match status" value="1"/>
</dbReference>
<dbReference type="GO" id="GO:0030246">
    <property type="term" value="F:carbohydrate binding"/>
    <property type="evidence" value="ECO:0007669"/>
    <property type="project" value="InterPro"/>
</dbReference>
<comment type="subunit">
    <text evidence="2">Monomer.</text>
</comment>
<dbReference type="GO" id="GO:0005975">
    <property type="term" value="P:carbohydrate metabolic process"/>
    <property type="evidence" value="ECO:0007669"/>
    <property type="project" value="InterPro"/>
</dbReference>
<dbReference type="Gene3D" id="2.70.98.10">
    <property type="match status" value="1"/>
</dbReference>
<dbReference type="Pfam" id="PF01263">
    <property type="entry name" value="Aldose_epim"/>
    <property type="match status" value="1"/>
</dbReference>
<dbReference type="InterPro" id="IPR037481">
    <property type="entry name" value="LacX"/>
</dbReference>
<comment type="cofactor">
    <cofactor evidence="1">
        <name>Ca(2+)</name>
        <dbReference type="ChEBI" id="CHEBI:29108"/>
    </cofactor>
</comment>
<dbReference type="RefSeq" id="WP_147189367.1">
    <property type="nucleotide sequence ID" value="NZ_CP042435.1"/>
</dbReference>
<name>A0A5B8V7Q2_9BACT</name>
<organism evidence="4 5">
    <name type="scientific">Panacibacter ginsenosidivorans</name>
    <dbReference type="NCBI Taxonomy" id="1813871"/>
    <lineage>
        <taxon>Bacteria</taxon>
        <taxon>Pseudomonadati</taxon>
        <taxon>Bacteroidota</taxon>
        <taxon>Chitinophagia</taxon>
        <taxon>Chitinophagales</taxon>
        <taxon>Chitinophagaceae</taxon>
        <taxon>Panacibacter</taxon>
    </lineage>
</organism>
<evidence type="ECO:0000256" key="3">
    <source>
        <dbReference type="ARBA" id="ARBA00022837"/>
    </source>
</evidence>
<proteinExistence type="predicted"/>
<dbReference type="AlphaFoldDB" id="A0A5B8V7Q2"/>
<sequence>MQYTIENQLVKVVIDSKGAELQSLTHKNFAMEFMWSGDPAFWGKKSPVLFPIVGGLKNGSYEYNGQLYKMGRHGFARDMEFEVSWQKEDGIMFTLLSNDATLTMYPFHFSFSVRYTLDNNDLNVSYIVQNTGKEKMYFSVGGHPAFKVPFTEETSYDDYFLQFSRSEALDKWPLSADGLIEDHAKPLVKISDKLPLIKELFYDDALVFKRLLSKYVFIRSNKSTHGIKVHINGFPYLGIWAAKNADFVCIEPWCGIADNVNASGKLEEKEGINQLNAGGTFERTWSVEVY</sequence>